<comment type="catalytic activity">
    <reaction evidence="14 15">
        <text>chorismate + L-glutamine = anthranilate + pyruvate + L-glutamate + H(+)</text>
        <dbReference type="Rhea" id="RHEA:21732"/>
        <dbReference type="ChEBI" id="CHEBI:15361"/>
        <dbReference type="ChEBI" id="CHEBI:15378"/>
        <dbReference type="ChEBI" id="CHEBI:16567"/>
        <dbReference type="ChEBI" id="CHEBI:29748"/>
        <dbReference type="ChEBI" id="CHEBI:29985"/>
        <dbReference type="ChEBI" id="CHEBI:58359"/>
        <dbReference type="EC" id="4.1.3.27"/>
    </reaction>
</comment>
<dbReference type="EMBL" id="CP109019">
    <property type="protein sequence ID" value="WUT82802.1"/>
    <property type="molecule type" value="Genomic_DNA"/>
</dbReference>
<evidence type="ECO:0000256" key="9">
    <source>
        <dbReference type="ARBA" id="ARBA00022822"/>
    </source>
</evidence>
<comment type="function">
    <text evidence="13 15">Part of a heterotetrameric complex that catalyzes the two-step biosynthesis of anthranilate, an intermediate in the biosynthesis of L-tryptophan. In the first step, the glutamine-binding beta subunit (TrpG) of anthranilate synthase (AS) provides the glutamine amidotransferase activity which generates ammonia as a substrate that, along with chorismate, is used in the second step, catalyzed by the large alpha subunit of AS (TrpE) to produce anthranilate. In the absence of TrpG, TrpE can synthesize anthranilate directly from chorismate and high concentrations of ammonia.</text>
</comment>
<evidence type="ECO:0000313" key="18">
    <source>
        <dbReference type="EMBL" id="WUT82802.1"/>
    </source>
</evidence>
<evidence type="ECO:0000256" key="2">
    <source>
        <dbReference type="ARBA" id="ARBA00004873"/>
    </source>
</evidence>
<sequence length="504" mass="54085">MDLETFRKLAVDRRVIPVSRRLLADGDTPVGLYRKLAAERPGTFLLESADGGTSHAIGSGGGRSWSRYSFVGVRSAATLTARDGEAHWLGTPPVGVPTSGDPLEALRATVEALHTPRDLAAGMPPFTGGMVGYLGYDIVRRLEKIGEHGRDDLRLPELTMLLTSDLAVLDHWAGSVLLIANAINHNDLDTGVDEAYADAVARLDAMEADLAKPVEYAPAALPPSELPEYTALWGGKAYQDAVEDIKERIRAGEAFQVVPSQRFETPCSASALDVYRVLRATNPSPYMYLFRFDGFDVVGSSPEALVKVEDGRAMVHPIAGTRHRGATPQEDNDLAEELLADPKERAEHLMLVDLGRNDLGRVCEPGSVEVVDFMSVERYSHVMHIVSTVTGRVAPGRTAFDVLTACFPAGTLSGAPKPRAMQIIEELEPSRRGLYGGCVGYLDFAGDSDTAIAIRTALLRDGTAYVQAGAGVVADSDPVSEDNECRNKAAAVLRAVHTANRLGG</sequence>
<dbReference type="InterPro" id="IPR019999">
    <property type="entry name" value="Anth_synth_I-like"/>
</dbReference>
<dbReference type="InterPro" id="IPR005801">
    <property type="entry name" value="ADC_synthase"/>
</dbReference>
<organism evidence="18 19">
    <name type="scientific">Streptomyces melanogenes</name>
    <dbReference type="NCBI Taxonomy" id="67326"/>
    <lineage>
        <taxon>Bacteria</taxon>
        <taxon>Bacillati</taxon>
        <taxon>Actinomycetota</taxon>
        <taxon>Actinomycetes</taxon>
        <taxon>Kitasatosporales</taxon>
        <taxon>Streptomycetaceae</taxon>
        <taxon>Streptomyces</taxon>
    </lineage>
</organism>
<feature type="domain" description="Chorismate-utilising enzyme C-terminal" evidence="16">
    <location>
        <begin position="236"/>
        <end position="488"/>
    </location>
</feature>
<evidence type="ECO:0000256" key="8">
    <source>
        <dbReference type="ARBA" id="ARBA00022723"/>
    </source>
</evidence>
<keyword evidence="12 15" id="KW-0456">Lyase</keyword>
<evidence type="ECO:0000256" key="5">
    <source>
        <dbReference type="ARBA" id="ARBA00012266"/>
    </source>
</evidence>
<dbReference type="InterPro" id="IPR005256">
    <property type="entry name" value="Anth_synth_I_PabB"/>
</dbReference>
<dbReference type="InterPro" id="IPR006805">
    <property type="entry name" value="Anth_synth_I_N"/>
</dbReference>
<proteinExistence type="inferred from homology"/>
<dbReference type="Proteomes" id="UP001432060">
    <property type="component" value="Chromosome"/>
</dbReference>
<evidence type="ECO:0000256" key="11">
    <source>
        <dbReference type="ARBA" id="ARBA00023141"/>
    </source>
</evidence>
<comment type="pathway">
    <text evidence="2 15">Amino-acid biosynthesis; L-tryptophan biosynthesis; L-tryptophan from chorismate: step 1/5.</text>
</comment>
<evidence type="ECO:0000313" key="19">
    <source>
        <dbReference type="Proteomes" id="UP001432060"/>
    </source>
</evidence>
<feature type="domain" description="Anthranilate synthase component I N-terminal" evidence="17">
    <location>
        <begin position="26"/>
        <end position="174"/>
    </location>
</feature>
<evidence type="ECO:0000256" key="6">
    <source>
        <dbReference type="ARBA" id="ARBA00020653"/>
    </source>
</evidence>
<dbReference type="SUPFAM" id="SSF56322">
    <property type="entry name" value="ADC synthase"/>
    <property type="match status" value="1"/>
</dbReference>
<comment type="similarity">
    <text evidence="3 15">Belongs to the anthranilate synthase component I family.</text>
</comment>
<keyword evidence="7 15" id="KW-0028">Amino-acid biosynthesis</keyword>
<dbReference type="RefSeq" id="WP_329398029.1">
    <property type="nucleotide sequence ID" value="NZ_CP109019.1"/>
</dbReference>
<dbReference type="Pfam" id="PF04715">
    <property type="entry name" value="Anth_synt_I_N"/>
    <property type="match status" value="1"/>
</dbReference>
<comment type="subunit">
    <text evidence="4 15">Heterotetramer consisting of two non-identical subunits: a beta subunit (TrpG) and a large alpha subunit (TrpE).</text>
</comment>
<evidence type="ECO:0000259" key="16">
    <source>
        <dbReference type="Pfam" id="PF00425"/>
    </source>
</evidence>
<dbReference type="Pfam" id="PF00425">
    <property type="entry name" value="Chorismate_bind"/>
    <property type="match status" value="1"/>
</dbReference>
<evidence type="ECO:0000256" key="4">
    <source>
        <dbReference type="ARBA" id="ARBA00011575"/>
    </source>
</evidence>
<dbReference type="NCBIfam" id="TIGR00564">
    <property type="entry name" value="trpE_most"/>
    <property type="match status" value="1"/>
</dbReference>
<keyword evidence="11 15" id="KW-0057">Aromatic amino acid biosynthesis</keyword>
<evidence type="ECO:0000256" key="12">
    <source>
        <dbReference type="ARBA" id="ARBA00023239"/>
    </source>
</evidence>
<dbReference type="PANTHER" id="PTHR11236">
    <property type="entry name" value="AMINOBENZOATE/ANTHRANILATE SYNTHASE"/>
    <property type="match status" value="1"/>
</dbReference>
<protein>
    <recommendedName>
        <fullName evidence="6 15">Anthranilate synthase component 1</fullName>
        <ecNumber evidence="5 15">4.1.3.27</ecNumber>
    </recommendedName>
</protein>
<dbReference type="PRINTS" id="PR00095">
    <property type="entry name" value="ANTSNTHASEI"/>
</dbReference>
<keyword evidence="19" id="KW-1185">Reference proteome</keyword>
<gene>
    <name evidence="15" type="primary">trpE</name>
    <name evidence="18" type="ORF">OG515_11630</name>
</gene>
<dbReference type="EC" id="4.1.3.27" evidence="5 15"/>
<dbReference type="GO" id="GO:0004049">
    <property type="term" value="F:anthranilate synthase activity"/>
    <property type="evidence" value="ECO:0007669"/>
    <property type="project" value="UniProtKB-EC"/>
</dbReference>
<dbReference type="Gene3D" id="3.60.120.10">
    <property type="entry name" value="Anthranilate synthase"/>
    <property type="match status" value="1"/>
</dbReference>
<keyword evidence="8 15" id="KW-0479">Metal-binding</keyword>
<evidence type="ECO:0000256" key="1">
    <source>
        <dbReference type="ARBA" id="ARBA00001946"/>
    </source>
</evidence>
<reference evidence="18" key="1">
    <citation type="submission" date="2022-10" db="EMBL/GenBank/DDBJ databases">
        <title>The complete genomes of actinobacterial strains from the NBC collection.</title>
        <authorList>
            <person name="Joergensen T.S."/>
            <person name="Alvarez Arevalo M."/>
            <person name="Sterndorff E.B."/>
            <person name="Faurdal D."/>
            <person name="Vuksanovic O."/>
            <person name="Mourched A.-S."/>
            <person name="Charusanti P."/>
            <person name="Shaw S."/>
            <person name="Blin K."/>
            <person name="Weber T."/>
        </authorList>
    </citation>
    <scope>NUCLEOTIDE SEQUENCE</scope>
    <source>
        <strain evidence="18">NBC_00668</strain>
    </source>
</reference>
<evidence type="ECO:0000256" key="3">
    <source>
        <dbReference type="ARBA" id="ARBA00009562"/>
    </source>
</evidence>
<evidence type="ECO:0000256" key="15">
    <source>
        <dbReference type="RuleBase" id="RU364045"/>
    </source>
</evidence>
<keyword evidence="10 15" id="KW-0460">Magnesium</keyword>
<evidence type="ECO:0000259" key="17">
    <source>
        <dbReference type="Pfam" id="PF04715"/>
    </source>
</evidence>
<comment type="cofactor">
    <cofactor evidence="1 15">
        <name>Mg(2+)</name>
        <dbReference type="ChEBI" id="CHEBI:18420"/>
    </cofactor>
</comment>
<dbReference type="PANTHER" id="PTHR11236:SF46">
    <property type="entry name" value="ANTHRANILATE SYNTHASE COMPONENT 1"/>
    <property type="match status" value="1"/>
</dbReference>
<dbReference type="InterPro" id="IPR015890">
    <property type="entry name" value="Chorismate_C"/>
</dbReference>
<evidence type="ECO:0000256" key="14">
    <source>
        <dbReference type="ARBA" id="ARBA00047683"/>
    </source>
</evidence>
<keyword evidence="9 15" id="KW-0822">Tryptophan biosynthesis</keyword>
<evidence type="ECO:0000256" key="10">
    <source>
        <dbReference type="ARBA" id="ARBA00022842"/>
    </source>
</evidence>
<accession>A0ABZ1XHE8</accession>
<evidence type="ECO:0000256" key="7">
    <source>
        <dbReference type="ARBA" id="ARBA00022605"/>
    </source>
</evidence>
<name>A0ABZ1XHE8_9ACTN</name>
<evidence type="ECO:0000256" key="13">
    <source>
        <dbReference type="ARBA" id="ARBA00025634"/>
    </source>
</evidence>
<dbReference type="NCBIfam" id="NF010086">
    <property type="entry name" value="PRK13571.1"/>
    <property type="match status" value="1"/>
</dbReference>